<dbReference type="SUPFAM" id="SSF55856">
    <property type="entry name" value="Cytochrome b5-like heme/steroid binding domain"/>
    <property type="match status" value="1"/>
</dbReference>
<feature type="domain" description="Cytochrome b5 heme-binding" evidence="5">
    <location>
        <begin position="1"/>
        <end position="73"/>
    </location>
</feature>
<evidence type="ECO:0000256" key="1">
    <source>
        <dbReference type="ARBA" id="ARBA00022617"/>
    </source>
</evidence>
<dbReference type="Proteomes" id="UP000239649">
    <property type="component" value="Unassembled WGS sequence"/>
</dbReference>
<dbReference type="OrthoDB" id="260519at2759"/>
<dbReference type="GO" id="GO:0016020">
    <property type="term" value="C:membrane"/>
    <property type="evidence" value="ECO:0007669"/>
    <property type="project" value="TreeGrafter"/>
</dbReference>
<name>A0A2P6VLE4_9CHLO</name>
<evidence type="ECO:0000313" key="6">
    <source>
        <dbReference type="EMBL" id="PSC74877.1"/>
    </source>
</evidence>
<evidence type="ECO:0000256" key="4">
    <source>
        <dbReference type="ARBA" id="ARBA00038168"/>
    </source>
</evidence>
<dbReference type="Pfam" id="PF00173">
    <property type="entry name" value="Cyt-b5"/>
    <property type="match status" value="1"/>
</dbReference>
<evidence type="ECO:0000313" key="7">
    <source>
        <dbReference type="Proteomes" id="UP000239649"/>
    </source>
</evidence>
<proteinExistence type="inferred from homology"/>
<dbReference type="AlphaFoldDB" id="A0A2P6VLE4"/>
<comment type="similarity">
    <text evidence="4">Belongs to the cytochrome b5 family.</text>
</comment>
<sequence length="75" mass="8338">MAEVATHNAADDCWIVISGKVYDITGWLPYHPGGEMPLLAQCSRDATAAFNMQHSEDLEPQERLPTYYVGDLVMP</sequence>
<evidence type="ECO:0000259" key="5">
    <source>
        <dbReference type="PROSITE" id="PS50255"/>
    </source>
</evidence>
<dbReference type="STRING" id="554055.A0A2P6VLE4"/>
<keyword evidence="3" id="KW-0408">Iron</keyword>
<keyword evidence="7" id="KW-1185">Reference proteome</keyword>
<dbReference type="SMART" id="SM01117">
    <property type="entry name" value="Cyt-b5"/>
    <property type="match status" value="1"/>
</dbReference>
<dbReference type="GO" id="GO:0020037">
    <property type="term" value="F:heme binding"/>
    <property type="evidence" value="ECO:0007669"/>
    <property type="project" value="TreeGrafter"/>
</dbReference>
<dbReference type="InterPro" id="IPR036400">
    <property type="entry name" value="Cyt_B5-like_heme/steroid_sf"/>
</dbReference>
<gene>
    <name evidence="6" type="ORF">C2E20_1814</name>
</gene>
<dbReference type="InterPro" id="IPR001199">
    <property type="entry name" value="Cyt_B5-like_heme/steroid-bd"/>
</dbReference>
<dbReference type="GO" id="GO:0046872">
    <property type="term" value="F:metal ion binding"/>
    <property type="evidence" value="ECO:0007669"/>
    <property type="project" value="UniProtKB-KW"/>
</dbReference>
<dbReference type="PROSITE" id="PS50255">
    <property type="entry name" value="CYTOCHROME_B5_2"/>
    <property type="match status" value="1"/>
</dbReference>
<dbReference type="PRINTS" id="PR00363">
    <property type="entry name" value="CYTOCHROMEB5"/>
</dbReference>
<organism evidence="6 7">
    <name type="scientific">Micractinium conductrix</name>
    <dbReference type="NCBI Taxonomy" id="554055"/>
    <lineage>
        <taxon>Eukaryota</taxon>
        <taxon>Viridiplantae</taxon>
        <taxon>Chlorophyta</taxon>
        <taxon>core chlorophytes</taxon>
        <taxon>Trebouxiophyceae</taxon>
        <taxon>Chlorellales</taxon>
        <taxon>Chlorellaceae</taxon>
        <taxon>Chlorella clade</taxon>
        <taxon>Micractinium</taxon>
    </lineage>
</organism>
<accession>A0A2P6VLE4</accession>
<dbReference type="InterPro" id="IPR050668">
    <property type="entry name" value="Cytochrome_b5"/>
</dbReference>
<comment type="caution">
    <text evidence="6">The sequence shown here is derived from an EMBL/GenBank/DDBJ whole genome shotgun (WGS) entry which is preliminary data.</text>
</comment>
<dbReference type="EMBL" id="LHPF02000003">
    <property type="protein sequence ID" value="PSC74877.1"/>
    <property type="molecule type" value="Genomic_DNA"/>
</dbReference>
<keyword evidence="1" id="KW-0349">Heme</keyword>
<reference evidence="6 7" key="1">
    <citation type="journal article" date="2018" name="Plant J.">
        <title>Genome sequences of Chlorella sorokiniana UTEX 1602 and Micractinium conductrix SAG 241.80: implications to maltose excretion by a green alga.</title>
        <authorList>
            <person name="Arriola M.B."/>
            <person name="Velmurugan N."/>
            <person name="Zhang Y."/>
            <person name="Plunkett M.H."/>
            <person name="Hondzo H."/>
            <person name="Barney B.M."/>
        </authorList>
    </citation>
    <scope>NUCLEOTIDE SEQUENCE [LARGE SCALE GENOMIC DNA]</scope>
    <source>
        <strain evidence="6 7">SAG 241.80</strain>
    </source>
</reference>
<evidence type="ECO:0000256" key="3">
    <source>
        <dbReference type="ARBA" id="ARBA00023004"/>
    </source>
</evidence>
<keyword evidence="2" id="KW-0479">Metal-binding</keyword>
<dbReference type="PANTHER" id="PTHR19359">
    <property type="entry name" value="CYTOCHROME B5"/>
    <property type="match status" value="1"/>
</dbReference>
<protein>
    <submittedName>
        <fullName evidence="6">B5</fullName>
    </submittedName>
</protein>
<dbReference type="Gene3D" id="3.10.120.10">
    <property type="entry name" value="Cytochrome b5-like heme/steroid binding domain"/>
    <property type="match status" value="1"/>
</dbReference>
<evidence type="ECO:0000256" key="2">
    <source>
        <dbReference type="ARBA" id="ARBA00022723"/>
    </source>
</evidence>